<comment type="similarity">
    <text evidence="2">Belongs to the SAM50/omp85 family.</text>
</comment>
<dbReference type="PANTHER" id="PTHR12815:SF18">
    <property type="entry name" value="SORTING AND ASSEMBLY MACHINERY COMPONENT 50 HOMOLOG"/>
    <property type="match status" value="1"/>
</dbReference>
<keyword evidence="4" id="KW-0812">Transmembrane</keyword>
<evidence type="ECO:0000256" key="3">
    <source>
        <dbReference type="ARBA" id="ARBA00022452"/>
    </source>
</evidence>
<proteinExistence type="inferred from homology"/>
<dbReference type="Gene3D" id="2.40.160.50">
    <property type="entry name" value="membrane protein fhac: a member of the omp85/tpsb transporter family"/>
    <property type="match status" value="1"/>
</dbReference>
<protein>
    <recommendedName>
        <fullName evidence="7">POTRA domain-containing protein</fullName>
    </recommendedName>
</protein>
<evidence type="ECO:0000256" key="2">
    <source>
        <dbReference type="ARBA" id="ARBA00010913"/>
    </source>
</evidence>
<name>A0ABR2W6F3_9FUNG</name>
<feature type="compositionally biased region" description="Basic and acidic residues" evidence="6">
    <location>
        <begin position="1"/>
        <end position="25"/>
    </location>
</feature>
<comment type="subcellular location">
    <subcellularLocation>
        <location evidence="1">Mitochondrion outer membrane</location>
        <topology evidence="1">Multi-pass membrane protein</topology>
    </subcellularLocation>
</comment>
<keyword evidence="5" id="KW-0472">Membrane</keyword>
<dbReference type="InterPro" id="IPR034746">
    <property type="entry name" value="POTRA"/>
</dbReference>
<evidence type="ECO:0000313" key="8">
    <source>
        <dbReference type="EMBL" id="KAK9721377.1"/>
    </source>
</evidence>
<dbReference type="EMBL" id="JASJQH010006981">
    <property type="protein sequence ID" value="KAK9721377.1"/>
    <property type="molecule type" value="Genomic_DNA"/>
</dbReference>
<feature type="domain" description="POTRA" evidence="7">
    <location>
        <begin position="53"/>
        <end position="133"/>
    </location>
</feature>
<dbReference type="InterPro" id="IPR000184">
    <property type="entry name" value="Bac_surfAg_D15"/>
</dbReference>
<accession>A0ABR2W6F3</accession>
<dbReference type="Proteomes" id="UP001479436">
    <property type="component" value="Unassembled WGS sequence"/>
</dbReference>
<evidence type="ECO:0000256" key="4">
    <source>
        <dbReference type="ARBA" id="ARBA00022692"/>
    </source>
</evidence>
<dbReference type="PANTHER" id="PTHR12815">
    <property type="entry name" value="SORTING AND ASSEMBLY MACHINERY SAMM50 PROTEIN FAMILY MEMBER"/>
    <property type="match status" value="1"/>
</dbReference>
<keyword evidence="9" id="KW-1185">Reference proteome</keyword>
<gene>
    <name evidence="8" type="ORF">K7432_003448</name>
</gene>
<dbReference type="Gene3D" id="3.10.20.310">
    <property type="entry name" value="membrane protein fhac"/>
    <property type="match status" value="1"/>
</dbReference>
<evidence type="ECO:0000256" key="6">
    <source>
        <dbReference type="SAM" id="MobiDB-lite"/>
    </source>
</evidence>
<reference evidence="8 9" key="1">
    <citation type="submission" date="2023-04" db="EMBL/GenBank/DDBJ databases">
        <title>Genome of Basidiobolus ranarum AG-B5.</title>
        <authorList>
            <person name="Stajich J.E."/>
            <person name="Carter-House D."/>
            <person name="Gryganskyi A."/>
        </authorList>
    </citation>
    <scope>NUCLEOTIDE SEQUENCE [LARGE SCALE GENOMIC DNA]</scope>
    <source>
        <strain evidence="8 9">AG-B5</strain>
    </source>
</reference>
<evidence type="ECO:0000256" key="5">
    <source>
        <dbReference type="ARBA" id="ARBA00023136"/>
    </source>
</evidence>
<evidence type="ECO:0000256" key="1">
    <source>
        <dbReference type="ARBA" id="ARBA00004374"/>
    </source>
</evidence>
<dbReference type="Pfam" id="PF01103">
    <property type="entry name" value="Omp85"/>
    <property type="match status" value="1"/>
</dbReference>
<evidence type="ECO:0000313" key="9">
    <source>
        <dbReference type="Proteomes" id="UP001479436"/>
    </source>
</evidence>
<sequence>MEDDELLQRAREMKAEQQQQEKENVESQNIQEEYERAARVLFDMVSESRDDEFKVHRLEVNGADYTRSSVFESVFGQTMKSRTLGEIINNTRIAGNRLQRLGIFKDVDITFDAAKDPFASPDSIDVLVNVQERSRFWAKTGTEIGDGEGNMNSSVNFRNAFGAGETFEANISFGTRTSSAFQISLSKPLNANPDAVVDVTAYQQTRNNKLYSSHEELTRGGLLRFRGISRFGYHELVYDTVWRQIHKLDDHASLCVRKEAGHSVKSSIAHVFMHDRRNDSVLPSSGYYLRLAQEFAGPGGDVSFIKNEVEAQANYSLGKGFILSSSLRSGLLVPLFGEASHINDRFFLGGPTSVRGFRYAGIGPRDGKDALGGDAYWSGGISLYTPLPKVKSDALKGHIFINGGTLLPSVDTTKPIPETINRLVQTPSVAIGAGLVYRHSFVRLELNLCLPISVTATDQFKKGIQLGVGMSFM</sequence>
<feature type="region of interest" description="Disordered" evidence="6">
    <location>
        <begin position="1"/>
        <end position="30"/>
    </location>
</feature>
<keyword evidence="3" id="KW-1134">Transmembrane beta strand</keyword>
<evidence type="ECO:0000259" key="7">
    <source>
        <dbReference type="PROSITE" id="PS51779"/>
    </source>
</evidence>
<dbReference type="InterPro" id="IPR039910">
    <property type="entry name" value="D15-like"/>
</dbReference>
<organism evidence="8 9">
    <name type="scientific">Basidiobolus ranarum</name>
    <dbReference type="NCBI Taxonomy" id="34480"/>
    <lineage>
        <taxon>Eukaryota</taxon>
        <taxon>Fungi</taxon>
        <taxon>Fungi incertae sedis</taxon>
        <taxon>Zoopagomycota</taxon>
        <taxon>Entomophthoromycotina</taxon>
        <taxon>Basidiobolomycetes</taxon>
        <taxon>Basidiobolales</taxon>
        <taxon>Basidiobolaceae</taxon>
        <taxon>Basidiobolus</taxon>
    </lineage>
</organism>
<dbReference type="PROSITE" id="PS51779">
    <property type="entry name" value="POTRA"/>
    <property type="match status" value="1"/>
</dbReference>
<comment type="caution">
    <text evidence="8">The sequence shown here is derived from an EMBL/GenBank/DDBJ whole genome shotgun (WGS) entry which is preliminary data.</text>
</comment>